<dbReference type="Gene3D" id="3.40.50.12780">
    <property type="entry name" value="N-terminal domain of ligase-like"/>
    <property type="match status" value="1"/>
</dbReference>
<feature type="domain" description="AMP-binding enzyme C-terminal" evidence="14">
    <location>
        <begin position="479"/>
        <end position="554"/>
    </location>
</feature>
<dbReference type="EC" id="1.13.12.7" evidence="3"/>
<gene>
    <name evidence="15" type="primary">LOC106121634</name>
</gene>
<keyword evidence="6" id="KW-0067">ATP-binding</keyword>
<evidence type="ECO:0000256" key="3">
    <source>
        <dbReference type="ARBA" id="ARBA00012532"/>
    </source>
</evidence>
<evidence type="ECO:0000256" key="8">
    <source>
        <dbReference type="ARBA" id="ARBA00023033"/>
    </source>
</evidence>
<dbReference type="PROSITE" id="PS00455">
    <property type="entry name" value="AMP_BINDING"/>
    <property type="match status" value="1"/>
</dbReference>
<keyword evidence="9" id="KW-0576">Peroxisome</keyword>
<dbReference type="InterPro" id="IPR042099">
    <property type="entry name" value="ANL_N_sf"/>
</dbReference>
<keyword evidence="10" id="KW-0455">Luminescence</keyword>
<dbReference type="GO" id="GO:0005524">
    <property type="term" value="F:ATP binding"/>
    <property type="evidence" value="ECO:0007669"/>
    <property type="project" value="UniProtKB-KW"/>
</dbReference>
<evidence type="ECO:0000256" key="1">
    <source>
        <dbReference type="ARBA" id="ARBA00004275"/>
    </source>
</evidence>
<dbReference type="FunFam" id="3.40.50.12780:FF:000003">
    <property type="entry name" value="Long-chain-fatty-acid--CoA ligase FadD"/>
    <property type="match status" value="1"/>
</dbReference>
<evidence type="ECO:0000256" key="12">
    <source>
        <dbReference type="ARBA" id="ARBA00048497"/>
    </source>
</evidence>
<dbReference type="InterPro" id="IPR000873">
    <property type="entry name" value="AMP-dep_synth/lig_dom"/>
</dbReference>
<dbReference type="Pfam" id="PF13193">
    <property type="entry name" value="AMP-binding_C"/>
    <property type="match status" value="1"/>
</dbReference>
<dbReference type="GeneID" id="106121634"/>
<dbReference type="RefSeq" id="XP_013172806.1">
    <property type="nucleotide sequence ID" value="XM_013317352.1"/>
</dbReference>
<dbReference type="GO" id="GO:0008218">
    <property type="term" value="P:bioluminescence"/>
    <property type="evidence" value="ECO:0007669"/>
    <property type="project" value="UniProtKB-KW"/>
</dbReference>
<evidence type="ECO:0000256" key="9">
    <source>
        <dbReference type="ARBA" id="ARBA00023140"/>
    </source>
</evidence>
<dbReference type="SUPFAM" id="SSF56801">
    <property type="entry name" value="Acetyl-CoA synthetase-like"/>
    <property type="match status" value="1"/>
</dbReference>
<sequence>MARTNFGIKNIQKLISIRNFSKNSRNLWSKDNIVSSPSNDVQLPSLTVNDFIWENIEKWAEKPAMVCGITNRTYTYHQLYKYSRRFGAKLRTLFDIREDDVTCIMMSNNPEYAVATLGSLEAGATVTIINPIYTVHEVQRQLILSCPKIVIGMPETIEVLKEACKLAKLNIPIITVTNTEALPAGTISFHELINDEYVDTSVLQRVNKDIDRIALLPHSSGTTGLPKAVELVHRTLVANFAQQNGEAFKYCQSATESSQESLLAVLPFYHIYGSGVIMLHKLSMGAKVVTLPKFEKNTFLNAIKQQKTSILHLVPPLASFLASHPECKKEDLSNVHTYICGAAPLPKQDIFRILDKSKSDVDFLQIYGLTEVSPLATTAPLGSKNYATVGVALPNTKLRIVNSKDESLGPNEVGELLIKGPQVMKGYKDNPEATKAAITDDGWFRSGDLASIDQDGVVTICDRIKELIKVKGFQVAPAELESVLKEHSDVLDVAVIGVPDSKMGEVPKAFVVVKEGSSINSNDLKQFVEERVAAYKRLSDVTFIDSLPRNPSGKILRRVLKEKYV</sequence>
<organism evidence="15">
    <name type="scientific">Papilio xuthus</name>
    <name type="common">Asian swallowtail butterfly</name>
    <dbReference type="NCBI Taxonomy" id="66420"/>
    <lineage>
        <taxon>Eukaryota</taxon>
        <taxon>Metazoa</taxon>
        <taxon>Ecdysozoa</taxon>
        <taxon>Arthropoda</taxon>
        <taxon>Hexapoda</taxon>
        <taxon>Insecta</taxon>
        <taxon>Pterygota</taxon>
        <taxon>Neoptera</taxon>
        <taxon>Endopterygota</taxon>
        <taxon>Lepidoptera</taxon>
        <taxon>Glossata</taxon>
        <taxon>Ditrysia</taxon>
        <taxon>Papilionoidea</taxon>
        <taxon>Papilionidae</taxon>
        <taxon>Papilioninae</taxon>
        <taxon>Papilio</taxon>
    </lineage>
</organism>
<dbReference type="GO" id="GO:0046949">
    <property type="term" value="P:fatty-acyl-CoA biosynthetic process"/>
    <property type="evidence" value="ECO:0007669"/>
    <property type="project" value="TreeGrafter"/>
</dbReference>
<dbReference type="AlphaFoldDB" id="A0AAJ6ZHP4"/>
<evidence type="ECO:0000256" key="10">
    <source>
        <dbReference type="ARBA" id="ARBA00023223"/>
    </source>
</evidence>
<comment type="subcellular location">
    <subcellularLocation>
        <location evidence="1">Peroxisome</location>
    </subcellularLocation>
</comment>
<dbReference type="CDD" id="cd05911">
    <property type="entry name" value="Firefly_Luc_like"/>
    <property type="match status" value="1"/>
</dbReference>
<evidence type="ECO:0000259" key="13">
    <source>
        <dbReference type="Pfam" id="PF00501"/>
    </source>
</evidence>
<accession>A0AAJ6ZHP4</accession>
<reference evidence="15" key="1">
    <citation type="submission" date="2025-08" db="UniProtKB">
        <authorList>
            <consortium name="RefSeq"/>
        </authorList>
    </citation>
    <scope>IDENTIFICATION</scope>
</reference>
<dbReference type="Gene3D" id="3.30.300.30">
    <property type="match status" value="1"/>
</dbReference>
<comment type="similarity">
    <text evidence="2">Belongs to the ATP-dependent AMP-binding enzyme family.</text>
</comment>
<dbReference type="GO" id="GO:0005777">
    <property type="term" value="C:peroxisome"/>
    <property type="evidence" value="ECO:0007669"/>
    <property type="project" value="UniProtKB-SubCell"/>
</dbReference>
<dbReference type="InterPro" id="IPR025110">
    <property type="entry name" value="AMP-bd_C"/>
</dbReference>
<dbReference type="InterPro" id="IPR020845">
    <property type="entry name" value="AMP-binding_CS"/>
</dbReference>
<evidence type="ECO:0000256" key="2">
    <source>
        <dbReference type="ARBA" id="ARBA00006432"/>
    </source>
</evidence>
<keyword evidence="8" id="KW-0503">Monooxygenase</keyword>
<evidence type="ECO:0000256" key="11">
    <source>
        <dbReference type="ARBA" id="ARBA00023262"/>
    </source>
</evidence>
<name>A0AAJ6ZHP4_PAPXU</name>
<dbReference type="Proteomes" id="UP000694872">
    <property type="component" value="Unplaced"/>
</dbReference>
<keyword evidence="11" id="KW-0599">Photoprotein</keyword>
<dbReference type="GO" id="GO:0004497">
    <property type="term" value="F:monooxygenase activity"/>
    <property type="evidence" value="ECO:0007669"/>
    <property type="project" value="UniProtKB-KW"/>
</dbReference>
<keyword evidence="5" id="KW-0547">Nucleotide-binding</keyword>
<proteinExistence type="inferred from homology"/>
<dbReference type="FunFam" id="3.30.300.30:FF:000007">
    <property type="entry name" value="4-coumarate--CoA ligase 2"/>
    <property type="match status" value="1"/>
</dbReference>
<dbReference type="GO" id="GO:0004467">
    <property type="term" value="F:long-chain fatty acid-CoA ligase activity"/>
    <property type="evidence" value="ECO:0007669"/>
    <property type="project" value="TreeGrafter"/>
</dbReference>
<dbReference type="KEGG" id="pxu:106121634"/>
<dbReference type="Pfam" id="PF00501">
    <property type="entry name" value="AMP-binding"/>
    <property type="match status" value="1"/>
</dbReference>
<dbReference type="PANTHER" id="PTHR24096:SF422">
    <property type="entry name" value="BCDNA.GH02901"/>
    <property type="match status" value="1"/>
</dbReference>
<keyword evidence="7" id="KW-0560">Oxidoreductase</keyword>
<protein>
    <recommendedName>
        <fullName evidence="4">Luciferin 4-monooxygenase</fullName>
        <ecNumber evidence="3">1.13.12.7</ecNumber>
    </recommendedName>
</protein>
<evidence type="ECO:0000313" key="15">
    <source>
        <dbReference type="RefSeq" id="XP_013172806.1"/>
    </source>
</evidence>
<evidence type="ECO:0000256" key="7">
    <source>
        <dbReference type="ARBA" id="ARBA00023002"/>
    </source>
</evidence>
<dbReference type="PANTHER" id="PTHR24096">
    <property type="entry name" value="LONG-CHAIN-FATTY-ACID--COA LIGASE"/>
    <property type="match status" value="1"/>
</dbReference>
<feature type="domain" description="AMP-dependent synthetase/ligase" evidence="13">
    <location>
        <begin position="53"/>
        <end position="427"/>
    </location>
</feature>
<comment type="catalytic activity">
    <reaction evidence="12">
        <text>firefly D-luciferin + ATP + O2 = firefly oxyluciferin + hnu + AMP + CO2 + diphosphate</text>
        <dbReference type="Rhea" id="RHEA:10732"/>
        <dbReference type="ChEBI" id="CHEBI:15379"/>
        <dbReference type="ChEBI" id="CHEBI:16526"/>
        <dbReference type="ChEBI" id="CHEBI:16792"/>
        <dbReference type="ChEBI" id="CHEBI:30212"/>
        <dbReference type="ChEBI" id="CHEBI:30616"/>
        <dbReference type="ChEBI" id="CHEBI:33019"/>
        <dbReference type="ChEBI" id="CHEBI:58038"/>
        <dbReference type="ChEBI" id="CHEBI:456215"/>
        <dbReference type="EC" id="1.13.12.7"/>
    </reaction>
</comment>
<evidence type="ECO:0000256" key="6">
    <source>
        <dbReference type="ARBA" id="ARBA00022840"/>
    </source>
</evidence>
<dbReference type="InterPro" id="IPR045851">
    <property type="entry name" value="AMP-bd_C_sf"/>
</dbReference>
<evidence type="ECO:0000259" key="14">
    <source>
        <dbReference type="Pfam" id="PF13193"/>
    </source>
</evidence>
<evidence type="ECO:0000256" key="4">
    <source>
        <dbReference type="ARBA" id="ARBA00019043"/>
    </source>
</evidence>
<evidence type="ECO:0000256" key="5">
    <source>
        <dbReference type="ARBA" id="ARBA00022741"/>
    </source>
</evidence>